<organism evidence="1 2">
    <name type="scientific">Schistosoma margrebowiei</name>
    <dbReference type="NCBI Taxonomy" id="48269"/>
    <lineage>
        <taxon>Eukaryota</taxon>
        <taxon>Metazoa</taxon>
        <taxon>Spiralia</taxon>
        <taxon>Lophotrochozoa</taxon>
        <taxon>Platyhelminthes</taxon>
        <taxon>Trematoda</taxon>
        <taxon>Digenea</taxon>
        <taxon>Strigeidida</taxon>
        <taxon>Schistosomatoidea</taxon>
        <taxon>Schistosomatidae</taxon>
        <taxon>Schistosoma</taxon>
    </lineage>
</organism>
<sequence>MLASQSSLKNSISNQSSLKKSSLLAQKLLSDFTTIHEGDVNSLVVPKSLTNLFGHELIRKAAFDSLTEQVNFLLSQLFSLLDPEDICTFVHSSETFHRFCSALAKFLNFNFSSVELQELIYLLPLNYDHSSVHCIPANSILPCNLFRKSFQYFRDHSTLMIIQAIAGKIASQRETVDLFLDTCRDIMVESDNCLHNSCLLLIIGAIAGYISRGKLFNGDSSRFNLMLSRS</sequence>
<evidence type="ECO:0000313" key="2">
    <source>
        <dbReference type="Proteomes" id="UP000277204"/>
    </source>
</evidence>
<protein>
    <submittedName>
        <fullName evidence="1">Uncharacterized protein</fullName>
    </submittedName>
</protein>
<reference evidence="1 2" key="1">
    <citation type="submission" date="2018-11" db="EMBL/GenBank/DDBJ databases">
        <authorList>
            <consortium name="Pathogen Informatics"/>
        </authorList>
    </citation>
    <scope>NUCLEOTIDE SEQUENCE [LARGE SCALE GENOMIC DNA]</scope>
    <source>
        <strain evidence="1 2">Zambia</strain>
    </source>
</reference>
<dbReference type="AlphaFoldDB" id="A0A183LC31"/>
<dbReference type="STRING" id="48269.A0A183LC31"/>
<evidence type="ECO:0000313" key="1">
    <source>
        <dbReference type="EMBL" id="VDO51025.1"/>
    </source>
</evidence>
<name>A0A183LC31_9TREM</name>
<dbReference type="EMBL" id="UZAI01000296">
    <property type="protein sequence ID" value="VDO51025.1"/>
    <property type="molecule type" value="Genomic_DNA"/>
</dbReference>
<keyword evidence="2" id="KW-1185">Reference proteome</keyword>
<dbReference type="Proteomes" id="UP000277204">
    <property type="component" value="Unassembled WGS sequence"/>
</dbReference>
<proteinExistence type="predicted"/>
<accession>A0A183LC31</accession>
<gene>
    <name evidence="1" type="ORF">SMRZ_LOCUS1356</name>
</gene>